<reference evidence="14" key="1">
    <citation type="submission" date="2021-02" db="EMBL/GenBank/DDBJ databases">
        <title>Sulfurospirillum tamanensis sp. nov.</title>
        <authorList>
            <person name="Frolova A."/>
            <person name="Merkel A."/>
            <person name="Slobodkin A."/>
        </authorList>
    </citation>
    <scope>NUCLEOTIDE SEQUENCE</scope>
    <source>
        <strain evidence="14">T05b</strain>
    </source>
</reference>
<dbReference type="Gene3D" id="1.10.189.10">
    <property type="entry name" value="Pyruvate Phosphate Dikinase, domain 2"/>
    <property type="match status" value="1"/>
</dbReference>
<dbReference type="SUPFAM" id="SSF56059">
    <property type="entry name" value="Glutathione synthetase ATP-binding domain-like"/>
    <property type="match status" value="1"/>
</dbReference>
<dbReference type="PANTHER" id="PTHR22931">
    <property type="entry name" value="PHOSPHOENOLPYRUVATE DIKINASE-RELATED"/>
    <property type="match status" value="1"/>
</dbReference>
<evidence type="ECO:0000256" key="12">
    <source>
        <dbReference type="ARBA" id="ARBA00032883"/>
    </source>
</evidence>
<dbReference type="PANTHER" id="PTHR22931:SF9">
    <property type="entry name" value="PYRUVATE, PHOSPHATE DIKINASE 1, CHLOROPLASTIC"/>
    <property type="match status" value="1"/>
</dbReference>
<evidence type="ECO:0000256" key="10">
    <source>
        <dbReference type="ARBA" id="ARBA00022840"/>
    </source>
</evidence>
<gene>
    <name evidence="14" type="ORF">JWV37_07465</name>
</gene>
<dbReference type="InterPro" id="IPR002192">
    <property type="entry name" value="PPDK_AMP/ATP-bd"/>
</dbReference>
<evidence type="ECO:0000256" key="4">
    <source>
        <dbReference type="ARBA" id="ARBA00011994"/>
    </source>
</evidence>
<evidence type="ECO:0000256" key="11">
    <source>
        <dbReference type="ARBA" id="ARBA00022842"/>
    </source>
</evidence>
<dbReference type="InterPro" id="IPR018274">
    <property type="entry name" value="PEP_util_AS"/>
</dbReference>
<dbReference type="PIRSF" id="PIRSF000853">
    <property type="entry name" value="PPDK"/>
    <property type="match status" value="1"/>
</dbReference>
<evidence type="ECO:0000259" key="13">
    <source>
        <dbReference type="PROSITE" id="PS50042"/>
    </source>
</evidence>
<dbReference type="InterPro" id="IPR008279">
    <property type="entry name" value="PEP-util_enz_mobile_dom"/>
</dbReference>
<dbReference type="InterPro" id="IPR015813">
    <property type="entry name" value="Pyrv/PenolPyrv_kinase-like_dom"/>
</dbReference>
<evidence type="ECO:0000256" key="6">
    <source>
        <dbReference type="ARBA" id="ARBA00022679"/>
    </source>
</evidence>
<dbReference type="Gene3D" id="3.30.470.20">
    <property type="entry name" value="ATP-grasp fold, B domain"/>
    <property type="match status" value="1"/>
</dbReference>
<keyword evidence="10" id="KW-0067">ATP-binding</keyword>
<dbReference type="NCBIfam" id="NF004531">
    <property type="entry name" value="PRK05878.1"/>
    <property type="match status" value="1"/>
</dbReference>
<dbReference type="Gene3D" id="3.50.30.10">
    <property type="entry name" value="Phosphohistidine domain"/>
    <property type="match status" value="1"/>
</dbReference>
<dbReference type="SUPFAM" id="SSF51621">
    <property type="entry name" value="Phosphoenolpyruvate/pyruvate domain"/>
    <property type="match status" value="1"/>
</dbReference>
<dbReference type="Proteomes" id="UP000703590">
    <property type="component" value="Unassembled WGS sequence"/>
</dbReference>
<dbReference type="NCBIfam" id="TIGR01828">
    <property type="entry name" value="pyru_phos_dikin"/>
    <property type="match status" value="1"/>
</dbReference>
<evidence type="ECO:0000256" key="9">
    <source>
        <dbReference type="ARBA" id="ARBA00022777"/>
    </source>
</evidence>
<dbReference type="InterPro" id="IPR040442">
    <property type="entry name" value="Pyrv_kinase-like_dom_sf"/>
</dbReference>
<dbReference type="Pfam" id="PF01326">
    <property type="entry name" value="PPDK_N"/>
    <property type="match status" value="2"/>
</dbReference>
<dbReference type="Pfam" id="PF00391">
    <property type="entry name" value="PEP-utilizers"/>
    <property type="match status" value="1"/>
</dbReference>
<sequence length="868" mass="94868">MGNKFVYSFEEGSADLKELLGGKGANLAVMTRLGIPVPPGFIITTEACQAYYKGDTKAISASIVEEYTQHLDKLEATMGKKLGDDQDPLLVSVRSGGAISMPGMMDTILNLGLNSTSVLGLIAQTSNPRFAYDSYRRFVMMFGEVVMGVPSHLFEAALERIKNEKNVTLDTELNAEDFKKLVGEFEEIIQKHTNQPFPQSPMVQLEMSIEAIFKSWNNSRAILYRELNNLKSLSGTAATVQAMVFGNKGETSGTGVCFSRNPSTGENVFYGEYLMNAQGEDVVAGTRTPLSIEALGHQNKALYEELVGYKDKLEQHTTDMQDMEFTIEEGKLWMLQTRSGKRTAAAAVRIAVEMAKEGLIDEKQAVLRVDPAQLDQLLHKQLDPEATKAATVLGKGLPASPGAAVGKIVFDAEEAHKRNEAGEKVILVRVETSPEDLIGMNAAQGVLTTRGGMTSHAAVVARGMGKCCVAGCSDALINEEKKTLTMKGKTLNDGEYITLDGSVGVVYEGRVATIEPELSGYFGELMIMADKFRTLLVKTNADNPKDALTAIKFGAQGIGLCRTEHMFFDASRIQAVREMIVAKDTHSRVKALDKLLPYQEKDFQEIFEALEGKPAIIRLLDPPLHEFLPKDEADIREVAKEVGVTKEELEQTISSLHEFNPMLGFRGCRLGVVYPEISQMQARAIFQAALKVPGCEPWIEIPLVGHLKEYLFLKEVIEKVAVEVGAVAYKIGTMIEVPRAALTADELAPHCDFFSFGTNDLTQMCCGFSRDDADSFLKHYVGKGIYEKDPFQSLDQSGVGRLMEICVAQARAVNPALHIGICGEHGGDPASVEFCHRLGLDEVSCSPYRVPIARLAAAHGAIKALKNK</sequence>
<keyword evidence="8" id="KW-0547">Nucleotide-binding</keyword>
<evidence type="ECO:0000256" key="8">
    <source>
        <dbReference type="ARBA" id="ARBA00022741"/>
    </source>
</evidence>
<dbReference type="SUPFAM" id="SSF52009">
    <property type="entry name" value="Phosphohistidine domain"/>
    <property type="match status" value="1"/>
</dbReference>
<comment type="similarity">
    <text evidence="3">Belongs to the PEP-utilizing enzyme family.</text>
</comment>
<reference evidence="14" key="2">
    <citation type="submission" date="2021-02" db="EMBL/GenBank/DDBJ databases">
        <authorList>
            <person name="Merkel A.Y."/>
        </authorList>
    </citation>
    <scope>NUCLEOTIDE SEQUENCE</scope>
    <source>
        <strain evidence="14">T05b</strain>
    </source>
</reference>
<evidence type="ECO:0000256" key="2">
    <source>
        <dbReference type="ARBA" id="ARBA00003144"/>
    </source>
</evidence>
<dbReference type="EC" id="2.7.9.1" evidence="4"/>
<keyword evidence="15" id="KW-1185">Reference proteome</keyword>
<organism evidence="14 15">
    <name type="scientific">Sulfurospirillum tamanense</name>
    <dbReference type="NCBI Taxonomy" id="2813362"/>
    <lineage>
        <taxon>Bacteria</taxon>
        <taxon>Pseudomonadati</taxon>
        <taxon>Campylobacterota</taxon>
        <taxon>Epsilonproteobacteria</taxon>
        <taxon>Campylobacterales</taxon>
        <taxon>Sulfurospirillaceae</taxon>
        <taxon>Sulfurospirillum</taxon>
    </lineage>
</organism>
<dbReference type="InterPro" id="IPR010121">
    <property type="entry name" value="Pyruvate_phosphate_dikinase"/>
</dbReference>
<proteinExistence type="inferred from homology"/>
<evidence type="ECO:0000256" key="5">
    <source>
        <dbReference type="ARBA" id="ARBA00020138"/>
    </source>
</evidence>
<dbReference type="Gene3D" id="3.20.20.60">
    <property type="entry name" value="Phosphoenolpyruvate-binding domains"/>
    <property type="match status" value="1"/>
</dbReference>
<keyword evidence="9" id="KW-0418">Kinase</keyword>
<dbReference type="PROSITE" id="PS00370">
    <property type="entry name" value="PEP_ENZYMES_PHOS_SITE"/>
    <property type="match status" value="1"/>
</dbReference>
<keyword evidence="7" id="KW-0479">Metal-binding</keyword>
<evidence type="ECO:0000256" key="3">
    <source>
        <dbReference type="ARBA" id="ARBA00007837"/>
    </source>
</evidence>
<evidence type="ECO:0000313" key="15">
    <source>
        <dbReference type="Proteomes" id="UP000703590"/>
    </source>
</evidence>
<accession>A0ABS2WTB0</accession>
<dbReference type="GO" id="GO:0050242">
    <property type="term" value="F:pyruvate, phosphate dikinase activity"/>
    <property type="evidence" value="ECO:0007669"/>
    <property type="project" value="UniProtKB-EC"/>
</dbReference>
<keyword evidence="6 14" id="KW-0808">Transferase</keyword>
<comment type="function">
    <text evidence="2">Catalyzes the reversible phosphorylation of pyruvate and phosphate.</text>
</comment>
<dbReference type="InterPro" id="IPR013815">
    <property type="entry name" value="ATP_grasp_subdomain_1"/>
</dbReference>
<keyword evidence="11" id="KW-0460">Magnesium</keyword>
<evidence type="ECO:0000313" key="14">
    <source>
        <dbReference type="EMBL" id="MBN2964613.1"/>
    </source>
</evidence>
<comment type="cofactor">
    <cofactor evidence="1">
        <name>Mg(2+)</name>
        <dbReference type="ChEBI" id="CHEBI:18420"/>
    </cofactor>
</comment>
<comment type="caution">
    <text evidence="14">The sequence shown here is derived from an EMBL/GenBank/DDBJ whole genome shotgun (WGS) entry which is preliminary data.</text>
</comment>
<dbReference type="InterPro" id="IPR036637">
    <property type="entry name" value="Phosphohistidine_dom_sf"/>
</dbReference>
<dbReference type="InterPro" id="IPR000595">
    <property type="entry name" value="cNMP-bd_dom"/>
</dbReference>
<dbReference type="Gene3D" id="3.30.1490.20">
    <property type="entry name" value="ATP-grasp fold, A domain"/>
    <property type="match status" value="1"/>
</dbReference>
<dbReference type="Gene3D" id="1.20.80.30">
    <property type="match status" value="1"/>
</dbReference>
<evidence type="ECO:0000256" key="1">
    <source>
        <dbReference type="ARBA" id="ARBA00001946"/>
    </source>
</evidence>
<dbReference type="PROSITE" id="PS50042">
    <property type="entry name" value="CNMP_BINDING_3"/>
    <property type="match status" value="1"/>
</dbReference>
<dbReference type="InterPro" id="IPR000121">
    <property type="entry name" value="PEP_util_C"/>
</dbReference>
<dbReference type="Pfam" id="PF02896">
    <property type="entry name" value="PEP-utilizers_C"/>
    <property type="match status" value="1"/>
</dbReference>
<dbReference type="RefSeq" id="WP_205459163.1">
    <property type="nucleotide sequence ID" value="NZ_JAFHKK010000014.1"/>
</dbReference>
<evidence type="ECO:0000256" key="7">
    <source>
        <dbReference type="ARBA" id="ARBA00022723"/>
    </source>
</evidence>
<name>A0ABS2WTB0_9BACT</name>
<feature type="domain" description="Cyclic nucleotide-binding" evidence="13">
    <location>
        <begin position="496"/>
        <end position="542"/>
    </location>
</feature>
<dbReference type="EMBL" id="JAFHKK010000014">
    <property type="protein sequence ID" value="MBN2964613.1"/>
    <property type="molecule type" value="Genomic_DNA"/>
</dbReference>
<protein>
    <recommendedName>
        <fullName evidence="5">Pyruvate, phosphate dikinase</fullName>
        <ecNumber evidence="4">2.7.9.1</ecNumber>
    </recommendedName>
    <alternativeName>
        <fullName evidence="12">Pyruvate, orthophosphate dikinase</fullName>
    </alternativeName>
</protein>
<keyword evidence="14" id="KW-0670">Pyruvate</keyword>